<dbReference type="GeneID" id="14904189"/>
<dbReference type="GO" id="GO:0005643">
    <property type="term" value="C:nuclear pore"/>
    <property type="evidence" value="ECO:0007669"/>
    <property type="project" value="TreeGrafter"/>
</dbReference>
<dbReference type="OMA" id="NFKDSFM"/>
<dbReference type="SMART" id="SM00160">
    <property type="entry name" value="RanBD"/>
    <property type="match status" value="1"/>
</dbReference>
<dbReference type="GO" id="GO:0005737">
    <property type="term" value="C:cytoplasm"/>
    <property type="evidence" value="ECO:0007669"/>
    <property type="project" value="TreeGrafter"/>
</dbReference>
<evidence type="ECO:0000313" key="4">
    <source>
        <dbReference type="Proteomes" id="UP000008983"/>
    </source>
</evidence>
<dbReference type="InParanoid" id="G0R334"/>
<accession>G0R334</accession>
<keyword evidence="4" id="KW-1185">Reference proteome</keyword>
<feature type="region of interest" description="Disordered" evidence="1">
    <location>
        <begin position="1"/>
        <end position="22"/>
    </location>
</feature>
<dbReference type="PANTHER" id="PTHR23138:SF87">
    <property type="entry name" value="E3 SUMO-PROTEIN LIGASE RANBP2"/>
    <property type="match status" value="1"/>
</dbReference>
<dbReference type="GO" id="GO:0006913">
    <property type="term" value="P:nucleocytoplasmic transport"/>
    <property type="evidence" value="ECO:0007669"/>
    <property type="project" value="InterPro"/>
</dbReference>
<name>G0R334_ICHMU</name>
<dbReference type="RefSeq" id="XP_004027455.1">
    <property type="nucleotide sequence ID" value="XM_004027406.1"/>
</dbReference>
<feature type="domain" description="RanBD1" evidence="2">
    <location>
        <begin position="26"/>
        <end position="162"/>
    </location>
</feature>
<dbReference type="CDD" id="cd13179">
    <property type="entry name" value="RanBD_RanBP1"/>
    <property type="match status" value="1"/>
</dbReference>
<gene>
    <name evidence="3" type="ORF">IMG5_182950</name>
</gene>
<dbReference type="eggNOG" id="KOG0864">
    <property type="taxonomic scope" value="Eukaryota"/>
</dbReference>
<dbReference type="Pfam" id="PF00638">
    <property type="entry name" value="Ran_BP1"/>
    <property type="match status" value="1"/>
</dbReference>
<feature type="compositionally biased region" description="Basic and acidic residues" evidence="1">
    <location>
        <begin position="1"/>
        <end position="10"/>
    </location>
</feature>
<organism evidence="3 4">
    <name type="scientific">Ichthyophthirius multifiliis</name>
    <name type="common">White spot disease agent</name>
    <name type="synonym">Ich</name>
    <dbReference type="NCBI Taxonomy" id="5932"/>
    <lineage>
        <taxon>Eukaryota</taxon>
        <taxon>Sar</taxon>
        <taxon>Alveolata</taxon>
        <taxon>Ciliophora</taxon>
        <taxon>Intramacronucleata</taxon>
        <taxon>Oligohymenophorea</taxon>
        <taxon>Hymenostomatida</taxon>
        <taxon>Ophryoglenina</taxon>
        <taxon>Ichthyophthirius</taxon>
    </lineage>
</organism>
<sequence>MAEQHEPETHEDVDENYDPEAECAGDFKPVQELPEVAVVTGEENEDVHDKFRVKLYRWRENELKERGAGDLKFLKNKETSKIRILMRQDKTHKIVANFLVQGVEPMCQLVPLKTHDKSWVWTCYDASDEQPAVEKLCGRFTNADEFQRFKKVFEETRDINNKMMKNEKKMKQKRMIEKQFHIYIV</sequence>
<protein>
    <submittedName>
        <fullName evidence="3">Ran binding protein 1, putative</fullName>
    </submittedName>
</protein>
<proteinExistence type="predicted"/>
<dbReference type="EMBL" id="GL984291">
    <property type="protein sequence ID" value="EGR28110.1"/>
    <property type="molecule type" value="Genomic_DNA"/>
</dbReference>
<dbReference type="PROSITE" id="PS50196">
    <property type="entry name" value="RANBD1"/>
    <property type="match status" value="1"/>
</dbReference>
<dbReference type="GO" id="GO:0005096">
    <property type="term" value="F:GTPase activator activity"/>
    <property type="evidence" value="ECO:0007669"/>
    <property type="project" value="TreeGrafter"/>
</dbReference>
<dbReference type="InterPro" id="IPR045255">
    <property type="entry name" value="RanBP1-like"/>
</dbReference>
<dbReference type="InterPro" id="IPR045256">
    <property type="entry name" value="RanBP1_RanBD"/>
</dbReference>
<dbReference type="InterPro" id="IPR000156">
    <property type="entry name" value="Ran_bind_dom"/>
</dbReference>
<evidence type="ECO:0000313" key="3">
    <source>
        <dbReference type="EMBL" id="EGR28110.1"/>
    </source>
</evidence>
<dbReference type="Proteomes" id="UP000008983">
    <property type="component" value="Unassembled WGS sequence"/>
</dbReference>
<evidence type="ECO:0000259" key="2">
    <source>
        <dbReference type="PROSITE" id="PS50196"/>
    </source>
</evidence>
<dbReference type="Gene3D" id="2.30.29.30">
    <property type="entry name" value="Pleckstrin-homology domain (PH domain)/Phosphotyrosine-binding domain (PTB)"/>
    <property type="match status" value="1"/>
</dbReference>
<evidence type="ECO:0000256" key="1">
    <source>
        <dbReference type="SAM" id="MobiDB-lite"/>
    </source>
</evidence>
<dbReference type="STRING" id="857967.G0R334"/>
<dbReference type="FunCoup" id="G0R334">
    <property type="interactions" value="358"/>
</dbReference>
<dbReference type="OrthoDB" id="2357150at2759"/>
<dbReference type="SUPFAM" id="SSF50729">
    <property type="entry name" value="PH domain-like"/>
    <property type="match status" value="1"/>
</dbReference>
<dbReference type="AlphaFoldDB" id="G0R334"/>
<reference evidence="3 4" key="1">
    <citation type="submission" date="2011-07" db="EMBL/GenBank/DDBJ databases">
        <authorList>
            <person name="Coyne R."/>
            <person name="Brami D."/>
            <person name="Johnson J."/>
            <person name="Hostetler J."/>
            <person name="Hannick L."/>
            <person name="Clark T."/>
            <person name="Cassidy-Hanley D."/>
            <person name="Inman J."/>
        </authorList>
    </citation>
    <scope>NUCLEOTIDE SEQUENCE [LARGE SCALE GENOMIC DNA]</scope>
    <source>
        <strain evidence="3 4">G5</strain>
    </source>
</reference>
<dbReference type="InterPro" id="IPR011993">
    <property type="entry name" value="PH-like_dom_sf"/>
</dbReference>
<feature type="compositionally biased region" description="Acidic residues" evidence="1">
    <location>
        <begin position="11"/>
        <end position="22"/>
    </location>
</feature>
<dbReference type="PANTHER" id="PTHR23138">
    <property type="entry name" value="RAN BINDING PROTEIN"/>
    <property type="match status" value="1"/>
</dbReference>